<dbReference type="EMBL" id="DS178289">
    <property type="protein sequence ID" value="EHS63528.1"/>
    <property type="molecule type" value="Genomic_DNA"/>
</dbReference>
<dbReference type="HOGENOM" id="CLU_091095_0_0_1"/>
<dbReference type="VEuPathDB" id="FungiDB:PGTG_21702"/>
<dbReference type="AlphaFoldDB" id="H6QS58"/>
<evidence type="ECO:0000313" key="2">
    <source>
        <dbReference type="Proteomes" id="UP000008783"/>
    </source>
</evidence>
<name>H6QS58_PUCGT</name>
<protein>
    <submittedName>
        <fullName evidence="1">Uncharacterized protein</fullName>
    </submittedName>
</protein>
<accession>H6QS58</accession>
<dbReference type="Proteomes" id="UP000008783">
    <property type="component" value="Unassembled WGS sequence"/>
</dbReference>
<dbReference type="RefSeq" id="XP_003889673.1">
    <property type="nucleotide sequence ID" value="XM_003889624.1"/>
</dbReference>
<sequence>MIHGFRHGFNQGIPNHNLGPSIPYFTPPNHQSTLLAQEKIESSITKEIEAGRIYGPNTHTQLMEKYKFFRSNPLGAVVNGDGSFRPINDLFFPHNNLQLPSVNSFVDKLDYATTWDDFEKVSKFLCNQTQPILLALFDWEKAYRQISTAKSQWAYLMVRDFNGSILIDTRNAFDGVAGCCL</sequence>
<dbReference type="InterPro" id="IPR052055">
    <property type="entry name" value="Hepadnavirus_pol/RT"/>
</dbReference>
<organism evidence="1 2">
    <name type="scientific">Puccinia graminis f. sp. tritici (strain CRL 75-36-700-3 / race SCCL)</name>
    <name type="common">Black stem rust fungus</name>
    <dbReference type="NCBI Taxonomy" id="418459"/>
    <lineage>
        <taxon>Eukaryota</taxon>
        <taxon>Fungi</taxon>
        <taxon>Dikarya</taxon>
        <taxon>Basidiomycota</taxon>
        <taxon>Pucciniomycotina</taxon>
        <taxon>Pucciniomycetes</taxon>
        <taxon>Pucciniales</taxon>
        <taxon>Pucciniaceae</taxon>
        <taxon>Puccinia</taxon>
    </lineage>
</organism>
<dbReference type="InParanoid" id="H6QS58"/>
<dbReference type="OrthoDB" id="2505248at2759"/>
<dbReference type="KEGG" id="pgr:PGTG_21702"/>
<evidence type="ECO:0000313" key="1">
    <source>
        <dbReference type="EMBL" id="EHS63528.1"/>
    </source>
</evidence>
<reference evidence="2" key="1">
    <citation type="journal article" date="2011" name="Proc. Natl. Acad. Sci. U.S.A.">
        <title>Obligate biotrophy features unraveled by the genomic analysis of rust fungi.</title>
        <authorList>
            <person name="Duplessis S."/>
            <person name="Cuomo C.A."/>
            <person name="Lin Y.-C."/>
            <person name="Aerts A."/>
            <person name="Tisserant E."/>
            <person name="Veneault-Fourrey C."/>
            <person name="Joly D.L."/>
            <person name="Hacquard S."/>
            <person name="Amselem J."/>
            <person name="Cantarel B.L."/>
            <person name="Chiu R."/>
            <person name="Coutinho P.M."/>
            <person name="Feau N."/>
            <person name="Field M."/>
            <person name="Frey P."/>
            <person name="Gelhaye E."/>
            <person name="Goldberg J."/>
            <person name="Grabherr M.G."/>
            <person name="Kodira C.D."/>
            <person name="Kohler A."/>
            <person name="Kuees U."/>
            <person name="Lindquist E.A."/>
            <person name="Lucas S.M."/>
            <person name="Mago R."/>
            <person name="Mauceli E."/>
            <person name="Morin E."/>
            <person name="Murat C."/>
            <person name="Pangilinan J.L."/>
            <person name="Park R."/>
            <person name="Pearson M."/>
            <person name="Quesneville H."/>
            <person name="Rouhier N."/>
            <person name="Sakthikumar S."/>
            <person name="Salamov A.A."/>
            <person name="Schmutz J."/>
            <person name="Selles B."/>
            <person name="Shapiro H."/>
            <person name="Tanguay P."/>
            <person name="Tuskan G.A."/>
            <person name="Henrissat B."/>
            <person name="Van de Peer Y."/>
            <person name="Rouze P."/>
            <person name="Ellis J.G."/>
            <person name="Dodds P.N."/>
            <person name="Schein J.E."/>
            <person name="Zhong S."/>
            <person name="Hamelin R.C."/>
            <person name="Grigoriev I.V."/>
            <person name="Szabo L.J."/>
            <person name="Martin F."/>
        </authorList>
    </citation>
    <scope>NUCLEOTIDE SEQUENCE [LARGE SCALE GENOMIC DNA]</scope>
    <source>
        <strain evidence="2">CRL 75-36-700-3 / race SCCL</strain>
    </source>
</reference>
<dbReference type="PANTHER" id="PTHR33050:SF7">
    <property type="entry name" value="RIBONUCLEASE H"/>
    <property type="match status" value="1"/>
</dbReference>
<keyword evidence="2" id="KW-1185">Reference proteome</keyword>
<gene>
    <name evidence="1" type="ORF">PGTG_21702</name>
</gene>
<dbReference type="GeneID" id="13542884"/>
<dbReference type="PANTHER" id="PTHR33050">
    <property type="entry name" value="REVERSE TRANSCRIPTASE DOMAIN-CONTAINING PROTEIN"/>
    <property type="match status" value="1"/>
</dbReference>
<proteinExistence type="predicted"/>